<dbReference type="EMBL" id="JAGGKG010000007">
    <property type="protein sequence ID" value="MBP1905308.1"/>
    <property type="molecule type" value="Genomic_DNA"/>
</dbReference>
<comment type="caution">
    <text evidence="1">The sequence shown here is derived from an EMBL/GenBank/DDBJ whole genome shotgun (WGS) entry which is preliminary data.</text>
</comment>
<keyword evidence="2" id="KW-1185">Reference proteome</keyword>
<gene>
    <name evidence="1" type="ORF">J2Z32_001936</name>
</gene>
<sequence length="36" mass="4266">MKVNKKWFAKPLELRIKELKAVSENNKKQGYVYVGK</sequence>
<protein>
    <submittedName>
        <fullName evidence="1">Uncharacterized protein</fullName>
    </submittedName>
</protein>
<proteinExistence type="predicted"/>
<organism evidence="1 2">
    <name type="scientific">Paenibacillus turicensis</name>
    <dbReference type="NCBI Taxonomy" id="160487"/>
    <lineage>
        <taxon>Bacteria</taxon>
        <taxon>Bacillati</taxon>
        <taxon>Bacillota</taxon>
        <taxon>Bacilli</taxon>
        <taxon>Bacillales</taxon>
        <taxon>Paenibacillaceae</taxon>
        <taxon>Paenibacillus</taxon>
    </lineage>
</organism>
<accession>A0ABS4FSK2</accession>
<evidence type="ECO:0000313" key="2">
    <source>
        <dbReference type="Proteomes" id="UP001519272"/>
    </source>
</evidence>
<reference evidence="1 2" key="1">
    <citation type="submission" date="2021-03" db="EMBL/GenBank/DDBJ databases">
        <title>Genomic Encyclopedia of Type Strains, Phase IV (KMG-IV): sequencing the most valuable type-strain genomes for metagenomic binning, comparative biology and taxonomic classification.</title>
        <authorList>
            <person name="Goeker M."/>
        </authorList>
    </citation>
    <scope>NUCLEOTIDE SEQUENCE [LARGE SCALE GENOMIC DNA]</scope>
    <source>
        <strain evidence="1 2">DSM 14349</strain>
    </source>
</reference>
<dbReference type="Proteomes" id="UP001519272">
    <property type="component" value="Unassembled WGS sequence"/>
</dbReference>
<name>A0ABS4FSK2_9BACL</name>
<evidence type="ECO:0000313" key="1">
    <source>
        <dbReference type="EMBL" id="MBP1905308.1"/>
    </source>
</evidence>